<dbReference type="GO" id="GO:0050660">
    <property type="term" value="F:flavin adenine dinucleotide binding"/>
    <property type="evidence" value="ECO:0007669"/>
    <property type="project" value="InterPro"/>
</dbReference>
<dbReference type="Pfam" id="PF00766">
    <property type="entry name" value="ETF_alpha"/>
    <property type="match status" value="1"/>
</dbReference>
<organism evidence="5">
    <name type="scientific">Fervidicoccus fontis</name>
    <dbReference type="NCBI Taxonomy" id="683846"/>
    <lineage>
        <taxon>Archaea</taxon>
        <taxon>Thermoproteota</taxon>
        <taxon>Thermoprotei</taxon>
        <taxon>Fervidicoccales</taxon>
        <taxon>Fervidicoccaceae</taxon>
        <taxon>Fervidicoccus</taxon>
    </lineage>
</organism>
<dbReference type="CDD" id="cd01715">
    <property type="entry name" value="ETF_alpha"/>
    <property type="match status" value="1"/>
</dbReference>
<dbReference type="SMART" id="SM00893">
    <property type="entry name" value="ETF"/>
    <property type="match status" value="1"/>
</dbReference>
<dbReference type="InterPro" id="IPR001308">
    <property type="entry name" value="ETF_a/FixB"/>
</dbReference>
<comment type="caution">
    <text evidence="5">The sequence shown here is derived from an EMBL/GenBank/DDBJ whole genome shotgun (WGS) entry which is preliminary data.</text>
</comment>
<dbReference type="PANTHER" id="PTHR43153">
    <property type="entry name" value="ELECTRON TRANSFER FLAVOPROTEIN ALPHA"/>
    <property type="match status" value="1"/>
</dbReference>
<evidence type="ECO:0000256" key="3">
    <source>
        <dbReference type="ARBA" id="ARBA00022630"/>
    </source>
</evidence>
<evidence type="ECO:0000256" key="2">
    <source>
        <dbReference type="ARBA" id="ARBA00022448"/>
    </source>
</evidence>
<dbReference type="GO" id="GO:0009055">
    <property type="term" value="F:electron transfer activity"/>
    <property type="evidence" value="ECO:0007669"/>
    <property type="project" value="InterPro"/>
</dbReference>
<feature type="domain" description="Electron transfer flavoprotein alpha/beta-subunit N-terminal" evidence="4">
    <location>
        <begin position="9"/>
        <end position="195"/>
    </location>
</feature>
<gene>
    <name evidence="5" type="ORF">ENO39_02100</name>
</gene>
<reference evidence="5" key="1">
    <citation type="journal article" date="2020" name="mSystems">
        <title>Genome- and Community-Level Interaction Insights into Carbon Utilization and Element Cycling Functions of Hydrothermarchaeota in Hydrothermal Sediment.</title>
        <authorList>
            <person name="Zhou Z."/>
            <person name="Liu Y."/>
            <person name="Xu W."/>
            <person name="Pan J."/>
            <person name="Luo Z.H."/>
            <person name="Li M."/>
        </authorList>
    </citation>
    <scope>NUCLEOTIDE SEQUENCE [LARGE SCALE GENOMIC DNA]</scope>
    <source>
        <strain evidence="5">SpSt-1261</strain>
    </source>
</reference>
<dbReference type="InterPro" id="IPR014729">
    <property type="entry name" value="Rossmann-like_a/b/a_fold"/>
</dbReference>
<protein>
    <submittedName>
        <fullName evidence="5">Electron transfer flavoprotein subunit alpha/FixB family protein</fullName>
    </submittedName>
</protein>
<dbReference type="Gene3D" id="3.40.50.1220">
    <property type="entry name" value="TPP-binding domain"/>
    <property type="match status" value="1"/>
</dbReference>
<dbReference type="Pfam" id="PF01012">
    <property type="entry name" value="ETF"/>
    <property type="match status" value="1"/>
</dbReference>
<dbReference type="Proteomes" id="UP000886076">
    <property type="component" value="Unassembled WGS sequence"/>
</dbReference>
<dbReference type="InterPro" id="IPR014731">
    <property type="entry name" value="ETF_asu_C"/>
</dbReference>
<dbReference type="InterPro" id="IPR029035">
    <property type="entry name" value="DHS-like_NAD/FAD-binding_dom"/>
</dbReference>
<dbReference type="Gene3D" id="3.40.50.620">
    <property type="entry name" value="HUPs"/>
    <property type="match status" value="1"/>
</dbReference>
<dbReference type="InterPro" id="IPR033947">
    <property type="entry name" value="ETF_alpha_N"/>
</dbReference>
<dbReference type="PANTHER" id="PTHR43153:SF1">
    <property type="entry name" value="ELECTRON TRANSFER FLAVOPROTEIN SUBUNIT ALPHA, MITOCHONDRIAL"/>
    <property type="match status" value="1"/>
</dbReference>
<sequence>MSQEDYSGFMVFAEQHDGVIHPVTFELLGKARELAEKKGSKVYAALLGYNAGSLSSELIYYGADRVYVVDSEKLKVFDVMHYKDAFLKVIEKAKPEAILMGATNTGRTLAPRISAALKTGLTADCTDLFIDEKGNFIQVRPAFSGNIFAHIGTKTKPAMATVRYRTFKAIEKDTSRKGEVEKVEYSGPDDTGYKVLEKIPREKVNISDAEVIVAVGKGLKKKEDLKIIEDLAKLLNATVGASRPLVDDDWISRDHQVGFSGNIVKPKIYIAIGISGSPQHTVGMKDSGIVISINKDPNAPIAEYSDYFIVGDLYEVVPKLIEEIKKKKGT</sequence>
<dbReference type="FunFam" id="3.40.50.1220:FF:000004">
    <property type="entry name" value="Electron transfer flavoprotein"/>
    <property type="match status" value="1"/>
</dbReference>
<proteinExistence type="inferred from homology"/>
<name>A0A7C2ZRF6_9CREN</name>
<dbReference type="PIRSF" id="PIRSF000089">
    <property type="entry name" value="Electra_flavoP_a"/>
    <property type="match status" value="1"/>
</dbReference>
<comment type="similarity">
    <text evidence="1">Belongs to the ETF alpha-subunit/FixB family.</text>
</comment>
<accession>A0A7C2ZRF6</accession>
<dbReference type="InterPro" id="IPR014730">
    <property type="entry name" value="ETF_a/b_N"/>
</dbReference>
<dbReference type="AlphaFoldDB" id="A0A7C2ZRF6"/>
<dbReference type="SUPFAM" id="SSF52402">
    <property type="entry name" value="Adenine nucleotide alpha hydrolases-like"/>
    <property type="match status" value="1"/>
</dbReference>
<dbReference type="SUPFAM" id="SSF52467">
    <property type="entry name" value="DHS-like NAD/FAD-binding domain"/>
    <property type="match status" value="1"/>
</dbReference>
<dbReference type="GO" id="GO:0033539">
    <property type="term" value="P:fatty acid beta-oxidation using acyl-CoA dehydrogenase"/>
    <property type="evidence" value="ECO:0007669"/>
    <property type="project" value="TreeGrafter"/>
</dbReference>
<keyword evidence="2" id="KW-0813">Transport</keyword>
<evidence type="ECO:0000259" key="4">
    <source>
        <dbReference type="SMART" id="SM00893"/>
    </source>
</evidence>
<evidence type="ECO:0000313" key="5">
    <source>
        <dbReference type="EMBL" id="HEW63838.1"/>
    </source>
</evidence>
<keyword evidence="3" id="KW-0285">Flavoprotein</keyword>
<evidence type="ECO:0000256" key="1">
    <source>
        <dbReference type="ARBA" id="ARBA00005817"/>
    </source>
</evidence>
<dbReference type="EMBL" id="DSFH01000036">
    <property type="protein sequence ID" value="HEW63838.1"/>
    <property type="molecule type" value="Genomic_DNA"/>
</dbReference>
<dbReference type="RefSeq" id="WP_272985143.1">
    <property type="nucleotide sequence ID" value="NZ_DSFH01000036.1"/>
</dbReference>